<dbReference type="PROSITE" id="PS51318">
    <property type="entry name" value="TAT"/>
    <property type="match status" value="1"/>
</dbReference>
<feature type="domain" description="4Fe-4S ferredoxin-type" evidence="5">
    <location>
        <begin position="92"/>
        <end position="121"/>
    </location>
</feature>
<dbReference type="Gene3D" id="3.30.70.20">
    <property type="match status" value="3"/>
</dbReference>
<feature type="domain" description="4Fe-4S ferredoxin-type" evidence="5">
    <location>
        <begin position="169"/>
        <end position="198"/>
    </location>
</feature>
<keyword evidence="2" id="KW-0479">Metal-binding</keyword>
<dbReference type="GO" id="GO:0046872">
    <property type="term" value="F:metal ion binding"/>
    <property type="evidence" value="ECO:0007669"/>
    <property type="project" value="UniProtKB-KW"/>
</dbReference>
<evidence type="ECO:0000256" key="1">
    <source>
        <dbReference type="ARBA" id="ARBA00022485"/>
    </source>
</evidence>
<proteinExistence type="predicted"/>
<name>A0A9X7P6G6_9FIRM</name>
<dbReference type="PANTHER" id="PTHR43177:SF3">
    <property type="entry name" value="PROTEIN NRFC HOMOLOG"/>
    <property type="match status" value="1"/>
</dbReference>
<evidence type="ECO:0000259" key="5">
    <source>
        <dbReference type="PROSITE" id="PS51379"/>
    </source>
</evidence>
<feature type="domain" description="4Fe-4S ferredoxin-type" evidence="5">
    <location>
        <begin position="135"/>
        <end position="168"/>
    </location>
</feature>
<dbReference type="PROSITE" id="PS00198">
    <property type="entry name" value="4FE4S_FER_1"/>
    <property type="match status" value="1"/>
</dbReference>
<dbReference type="PANTHER" id="PTHR43177">
    <property type="entry name" value="PROTEIN NRFC"/>
    <property type="match status" value="1"/>
</dbReference>
<dbReference type="GO" id="GO:0051539">
    <property type="term" value="F:4 iron, 4 sulfur cluster binding"/>
    <property type="evidence" value="ECO:0007669"/>
    <property type="project" value="UniProtKB-KW"/>
</dbReference>
<accession>A0A9X7P6G6</accession>
<dbReference type="Pfam" id="PF13247">
    <property type="entry name" value="Fer4_11"/>
    <property type="match status" value="2"/>
</dbReference>
<dbReference type="PROSITE" id="PS51379">
    <property type="entry name" value="4FE4S_FER_2"/>
    <property type="match status" value="3"/>
</dbReference>
<keyword evidence="3" id="KW-0408">Iron</keyword>
<protein>
    <submittedName>
        <fullName evidence="6">Tetrathionate reductase subunit B</fullName>
    </submittedName>
</protein>
<dbReference type="SUPFAM" id="SSF54862">
    <property type="entry name" value="4Fe-4S ferredoxins"/>
    <property type="match status" value="1"/>
</dbReference>
<evidence type="ECO:0000256" key="4">
    <source>
        <dbReference type="ARBA" id="ARBA00023014"/>
    </source>
</evidence>
<organism evidence="6 7">
    <name type="scientific">Neomoorella stamsii</name>
    <dbReference type="NCBI Taxonomy" id="1266720"/>
    <lineage>
        <taxon>Bacteria</taxon>
        <taxon>Bacillati</taxon>
        <taxon>Bacillota</taxon>
        <taxon>Clostridia</taxon>
        <taxon>Neomoorellales</taxon>
        <taxon>Neomoorellaceae</taxon>
        <taxon>Neomoorella</taxon>
    </lineage>
</organism>
<reference evidence="6 7" key="1">
    <citation type="submission" date="2018-03" db="EMBL/GenBank/DDBJ databases">
        <title>Genome sequence of Moorella stamsii DSM 26217.</title>
        <authorList>
            <person name="Poehlein A."/>
            <person name="Daniel R."/>
        </authorList>
    </citation>
    <scope>NUCLEOTIDE SEQUENCE [LARGE SCALE GENOMIC DNA]</scope>
    <source>
        <strain evidence="7">DSM 26217</strain>
    </source>
</reference>
<keyword evidence="1" id="KW-0004">4Fe-4S</keyword>
<dbReference type="CDD" id="cd10551">
    <property type="entry name" value="PsrB"/>
    <property type="match status" value="1"/>
</dbReference>
<dbReference type="InterPro" id="IPR006311">
    <property type="entry name" value="TAT_signal"/>
</dbReference>
<evidence type="ECO:0000256" key="3">
    <source>
        <dbReference type="ARBA" id="ARBA00023004"/>
    </source>
</evidence>
<dbReference type="InterPro" id="IPR050954">
    <property type="entry name" value="ET_IronSulfur_Cluster-Binding"/>
</dbReference>
<dbReference type="InterPro" id="IPR017900">
    <property type="entry name" value="4Fe4S_Fe_S_CS"/>
</dbReference>
<dbReference type="InterPro" id="IPR017896">
    <property type="entry name" value="4Fe4S_Fe-S-bd"/>
</dbReference>
<dbReference type="AlphaFoldDB" id="A0A9X7P6G6"/>
<keyword evidence="7" id="KW-1185">Reference proteome</keyword>
<evidence type="ECO:0000313" key="7">
    <source>
        <dbReference type="Proteomes" id="UP000239430"/>
    </source>
</evidence>
<dbReference type="Proteomes" id="UP000239430">
    <property type="component" value="Unassembled WGS sequence"/>
</dbReference>
<comment type="caution">
    <text evidence="6">The sequence shown here is derived from an EMBL/GenBank/DDBJ whole genome shotgun (WGS) entry which is preliminary data.</text>
</comment>
<keyword evidence="4" id="KW-0411">Iron-sulfur</keyword>
<evidence type="ECO:0000313" key="6">
    <source>
        <dbReference type="EMBL" id="PRR73506.1"/>
    </source>
</evidence>
<evidence type="ECO:0000256" key="2">
    <source>
        <dbReference type="ARBA" id="ARBA00022723"/>
    </source>
</evidence>
<sequence>MANDGTKADRQISRREMIKSTVAATVLGTVLLGVTNGKPVQAEAATSLPAGDGSNVGGVKTWPQQGEWQNKILRMEADLQRALAKPVEQRRWGMVINFRQCVGCAACTVACKAENHLPPGVVYRPVMEEKGGSYPNVRRNFLPRPCMQCEEPSCVAVCPVKATYKRPDGIIAIDYNKCIGCRYCLTACPYGARSFDFGLFYTEDTPRMEPYESDPSPEYGKLWPRRHGHSPIGNARKCTFCLHRLEAGILPVCVTTCIGGATNFGDLNDPGSLVAELLAREGVMRLKEEFGTEPKVYYLT</sequence>
<dbReference type="EMBL" id="PVXL01000040">
    <property type="protein sequence ID" value="PRR73506.1"/>
    <property type="molecule type" value="Genomic_DNA"/>
</dbReference>
<gene>
    <name evidence="6" type="primary">ttrB_4</name>
    <name evidence="6" type="ORF">MOST_13540</name>
</gene>